<sequence length="77" mass="8297">LPTRFAPLPLPLDAATSLPMGLWKTVHPQKWTTHLPAVLLSASIIGWTLMGLQLGSICKPHHCVWNGHALTPQASGI</sequence>
<dbReference type="RefSeq" id="XP_024342988.1">
    <property type="nucleotide sequence ID" value="XM_024484351.1"/>
</dbReference>
<reference evidence="1 2" key="1">
    <citation type="submission" date="2017-04" db="EMBL/GenBank/DDBJ databases">
        <title>Genome Sequence of the Model Brown-Rot Fungus Postia placenta SB12.</title>
        <authorList>
            <consortium name="DOE Joint Genome Institute"/>
            <person name="Gaskell J."/>
            <person name="Kersten P."/>
            <person name="Larrondo L.F."/>
            <person name="Canessa P."/>
            <person name="Martinez D."/>
            <person name="Hibbett D."/>
            <person name="Schmoll M."/>
            <person name="Kubicek C.P."/>
            <person name="Martinez A.T."/>
            <person name="Yadav J."/>
            <person name="Master E."/>
            <person name="Magnuson J.K."/>
            <person name="James T."/>
            <person name="Yaver D."/>
            <person name="Berka R."/>
            <person name="Labutti K."/>
            <person name="Lipzen A."/>
            <person name="Aerts A."/>
            <person name="Barry K."/>
            <person name="Henrissat B."/>
            <person name="Blanchette R."/>
            <person name="Grigoriev I."/>
            <person name="Cullen D."/>
        </authorList>
    </citation>
    <scope>NUCLEOTIDE SEQUENCE [LARGE SCALE GENOMIC DNA]</scope>
    <source>
        <strain evidence="1 2">MAD-698-R-SB12</strain>
    </source>
</reference>
<gene>
    <name evidence="1" type="ORF">POSPLADRAFT_1133491</name>
</gene>
<dbReference type="EMBL" id="KZ110592">
    <property type="protein sequence ID" value="OSX66194.1"/>
    <property type="molecule type" value="Genomic_DNA"/>
</dbReference>
<accession>A0A1X6NC94</accession>
<dbReference type="AlphaFoldDB" id="A0A1X6NC94"/>
<protein>
    <submittedName>
        <fullName evidence="1">Uncharacterized protein</fullName>
    </submittedName>
</protein>
<dbReference type="GeneID" id="36329300"/>
<keyword evidence="2" id="KW-1185">Reference proteome</keyword>
<proteinExistence type="predicted"/>
<feature type="non-terminal residue" evidence="1">
    <location>
        <position position="1"/>
    </location>
</feature>
<organism evidence="1 2">
    <name type="scientific">Postia placenta MAD-698-R-SB12</name>
    <dbReference type="NCBI Taxonomy" id="670580"/>
    <lineage>
        <taxon>Eukaryota</taxon>
        <taxon>Fungi</taxon>
        <taxon>Dikarya</taxon>
        <taxon>Basidiomycota</taxon>
        <taxon>Agaricomycotina</taxon>
        <taxon>Agaricomycetes</taxon>
        <taxon>Polyporales</taxon>
        <taxon>Adustoporiaceae</taxon>
        <taxon>Rhodonia</taxon>
    </lineage>
</organism>
<dbReference type="Proteomes" id="UP000194127">
    <property type="component" value="Unassembled WGS sequence"/>
</dbReference>
<evidence type="ECO:0000313" key="2">
    <source>
        <dbReference type="Proteomes" id="UP000194127"/>
    </source>
</evidence>
<evidence type="ECO:0000313" key="1">
    <source>
        <dbReference type="EMBL" id="OSX66194.1"/>
    </source>
</evidence>
<name>A0A1X6NC94_9APHY</name>